<dbReference type="GO" id="GO:0007283">
    <property type="term" value="P:spermatogenesis"/>
    <property type="evidence" value="ECO:0007669"/>
    <property type="project" value="TreeGrafter"/>
</dbReference>
<dbReference type="InterPro" id="IPR046357">
    <property type="entry name" value="PPIase_dom_sf"/>
</dbReference>
<feature type="domain" description="PPIase FKBP-type" evidence="5">
    <location>
        <begin position="170"/>
        <end position="260"/>
    </location>
</feature>
<evidence type="ECO:0000256" key="4">
    <source>
        <dbReference type="PROSITE-ProRule" id="PRU00277"/>
    </source>
</evidence>
<dbReference type="GO" id="GO:0034587">
    <property type="term" value="P:piRNA processing"/>
    <property type="evidence" value="ECO:0007669"/>
    <property type="project" value="TreeGrafter"/>
</dbReference>
<dbReference type="GO" id="GO:0003755">
    <property type="term" value="F:peptidyl-prolyl cis-trans isomerase activity"/>
    <property type="evidence" value="ECO:0007669"/>
    <property type="project" value="UniProtKB-KW"/>
</dbReference>
<dbReference type="Gene3D" id="3.10.50.40">
    <property type="match status" value="1"/>
</dbReference>
<dbReference type="InterPro" id="IPR001179">
    <property type="entry name" value="PPIase_FKBP_dom"/>
</dbReference>
<dbReference type="SUPFAM" id="SSF48452">
    <property type="entry name" value="TPR-like"/>
    <property type="match status" value="1"/>
</dbReference>
<proteinExistence type="inferred from homology"/>
<dbReference type="GO" id="GO:0005737">
    <property type="term" value="C:cytoplasm"/>
    <property type="evidence" value="ECO:0007669"/>
    <property type="project" value="TreeGrafter"/>
</dbReference>
<dbReference type="Gene3D" id="1.25.40.10">
    <property type="entry name" value="Tetratricopeptide repeat domain"/>
    <property type="match status" value="1"/>
</dbReference>
<dbReference type="SMART" id="SM00028">
    <property type="entry name" value="TPR"/>
    <property type="match status" value="3"/>
</dbReference>
<sequence length="445" mass="51101">MDEEMNNIEIKTSKLALSANDIKQLTKPGQGCQLQMVSCNVHDLDTEPGTLDPDDSDADEIFEEDKDLADRYTREDRMRREFVSLVLNANRDPVKPGTRCRFKEFQEEVRDGEFDCDIGNLVDRYIGIHRMYENIGNFDEYMKANNFQEVSANRVYKLKRMSGVQLPVTPDSLVIYNCAFWTEGSKEPFDSTWLRRTTITTHLATDSTLPGISELLLSCCNGELCEALIRPEAAFGPLGAPPRIPPNATIFCLLEVVKVVTREKMAILTNIASKDRRGIDFQDYLEASDEARRRGNYFYEHGQYKIALQRYKSAIRLLEGLSCKDEDQEKRVEELLLKLYNNCARTANAMGNPRLALSACKQASEIDDKDPKTYWHRMVAWRKKGHLDRALGIARRAMQLFKDPVIVRPFQKAADELKIKIQRDNDEETELYRLMGRAWLTTVQS</sequence>
<keyword evidence="4" id="KW-0697">Rotamase</keyword>
<dbReference type="EMBL" id="GGYP01007778">
    <property type="protein sequence ID" value="MDE52549.1"/>
    <property type="molecule type" value="Transcribed_RNA"/>
</dbReference>
<evidence type="ECO:0000256" key="1">
    <source>
        <dbReference type="ARBA" id="ARBA00009648"/>
    </source>
</evidence>
<dbReference type="PANTHER" id="PTHR46674:SF1">
    <property type="entry name" value="INACTIVE PEPTIDYL-PROLYL CIS-TRANS ISOMERASE FKBP6"/>
    <property type="match status" value="1"/>
</dbReference>
<keyword evidence="2" id="KW-0677">Repeat</keyword>
<name>A0A6G1SQ92_9ACAR</name>
<dbReference type="EC" id="5.2.1.8" evidence="4"/>
<dbReference type="PANTHER" id="PTHR46674">
    <property type="entry name" value="INACTIVE PEPTIDYL-PROLYL CIS-TRANS ISOMERASE FKBP6"/>
    <property type="match status" value="1"/>
</dbReference>
<comment type="catalytic activity">
    <reaction evidence="4">
        <text>[protein]-peptidylproline (omega=180) = [protein]-peptidylproline (omega=0)</text>
        <dbReference type="Rhea" id="RHEA:16237"/>
        <dbReference type="Rhea" id="RHEA-COMP:10747"/>
        <dbReference type="Rhea" id="RHEA-COMP:10748"/>
        <dbReference type="ChEBI" id="CHEBI:83833"/>
        <dbReference type="ChEBI" id="CHEBI:83834"/>
        <dbReference type="EC" id="5.2.1.8"/>
    </reaction>
</comment>
<accession>A0A6G1SQ92</accession>
<dbReference type="InterPro" id="IPR011990">
    <property type="entry name" value="TPR-like_helical_dom_sf"/>
</dbReference>
<dbReference type="InterPro" id="IPR019734">
    <property type="entry name" value="TPR_rpt"/>
</dbReference>
<comment type="similarity">
    <text evidence="1">Belongs to the FKBP6 family.</text>
</comment>
<dbReference type="InterPro" id="IPR042282">
    <property type="entry name" value="FKBP6/shu"/>
</dbReference>
<dbReference type="GO" id="GO:0051879">
    <property type="term" value="F:Hsp90 protein binding"/>
    <property type="evidence" value="ECO:0007669"/>
    <property type="project" value="TreeGrafter"/>
</dbReference>
<gene>
    <name evidence="6" type="primary">FKBP6_1</name>
    <name evidence="6" type="ORF">g.13352</name>
</gene>
<evidence type="ECO:0000256" key="3">
    <source>
        <dbReference type="ARBA" id="ARBA00022803"/>
    </source>
</evidence>
<keyword evidence="4 6" id="KW-0413">Isomerase</keyword>
<evidence type="ECO:0000256" key="2">
    <source>
        <dbReference type="ARBA" id="ARBA00022737"/>
    </source>
</evidence>
<evidence type="ECO:0000313" key="6">
    <source>
        <dbReference type="EMBL" id="MDE52549.1"/>
    </source>
</evidence>
<dbReference type="AlphaFoldDB" id="A0A6G1SQ92"/>
<keyword evidence="3" id="KW-0802">TPR repeat</keyword>
<dbReference type="SUPFAM" id="SSF54534">
    <property type="entry name" value="FKBP-like"/>
    <property type="match status" value="1"/>
</dbReference>
<dbReference type="PROSITE" id="PS50059">
    <property type="entry name" value="FKBP_PPIASE"/>
    <property type="match status" value="1"/>
</dbReference>
<protein>
    <recommendedName>
        <fullName evidence="4">peptidylprolyl isomerase</fullName>
        <ecNumber evidence="4">5.2.1.8</ecNumber>
    </recommendedName>
</protein>
<evidence type="ECO:0000259" key="5">
    <source>
        <dbReference type="PROSITE" id="PS50059"/>
    </source>
</evidence>
<dbReference type="Pfam" id="PF00254">
    <property type="entry name" value="FKBP_C"/>
    <property type="match status" value="1"/>
</dbReference>
<organism evidence="6">
    <name type="scientific">Aceria tosichella</name>
    <name type="common">wheat curl mite</name>
    <dbReference type="NCBI Taxonomy" id="561515"/>
    <lineage>
        <taxon>Eukaryota</taxon>
        <taxon>Metazoa</taxon>
        <taxon>Ecdysozoa</taxon>
        <taxon>Arthropoda</taxon>
        <taxon>Chelicerata</taxon>
        <taxon>Arachnida</taxon>
        <taxon>Acari</taxon>
        <taxon>Acariformes</taxon>
        <taxon>Trombidiformes</taxon>
        <taxon>Prostigmata</taxon>
        <taxon>Eupodina</taxon>
        <taxon>Eriophyoidea</taxon>
        <taxon>Eriophyidae</taxon>
        <taxon>Eriophyinae</taxon>
        <taxon>Aceriini</taxon>
        <taxon>Aceria</taxon>
    </lineage>
</organism>
<reference evidence="6" key="1">
    <citation type="submission" date="2018-10" db="EMBL/GenBank/DDBJ databases">
        <title>Transcriptome assembly of Aceria tosichella (Wheat curl mite) Type 2.</title>
        <authorList>
            <person name="Scully E.D."/>
            <person name="Geib S.M."/>
            <person name="Palmer N.A."/>
            <person name="Gupta A.K."/>
            <person name="Sarath G."/>
            <person name="Tatineni S."/>
        </authorList>
    </citation>
    <scope>NUCLEOTIDE SEQUENCE</scope>
    <source>
        <strain evidence="6">LincolnNE</strain>
    </source>
</reference>